<dbReference type="Proteomes" id="UP000322025">
    <property type="component" value="Unassembled WGS sequence"/>
</dbReference>
<dbReference type="EMBL" id="VMSO01000005">
    <property type="protein sequence ID" value="KAA8501917.1"/>
    <property type="molecule type" value="Genomic_DNA"/>
</dbReference>
<evidence type="ECO:0000313" key="3">
    <source>
        <dbReference type="Proteomes" id="UP000322025"/>
    </source>
</evidence>
<keyword evidence="3" id="KW-1185">Reference proteome</keyword>
<keyword evidence="1" id="KW-0472">Membrane</keyword>
<keyword evidence="1" id="KW-1133">Transmembrane helix</keyword>
<dbReference type="AlphaFoldDB" id="A0A5M9HZ03"/>
<feature type="transmembrane region" description="Helical" evidence="1">
    <location>
        <begin position="40"/>
        <end position="62"/>
    </location>
</feature>
<protein>
    <recommendedName>
        <fullName evidence="4">ABC transporter permease</fullName>
    </recommendedName>
</protein>
<keyword evidence="1" id="KW-0812">Transmembrane</keyword>
<evidence type="ECO:0000256" key="1">
    <source>
        <dbReference type="SAM" id="Phobius"/>
    </source>
</evidence>
<evidence type="ECO:0000313" key="2">
    <source>
        <dbReference type="EMBL" id="KAA8501917.1"/>
    </source>
</evidence>
<dbReference type="OrthoDB" id="2046900at2"/>
<proteinExistence type="predicted"/>
<gene>
    <name evidence="2" type="ORF">FNY66_05600</name>
</gene>
<dbReference type="RefSeq" id="WP_087150937.1">
    <property type="nucleotide sequence ID" value="NZ_VMSO01000005.1"/>
</dbReference>
<name>A0A5M9HZ03_9FIRM</name>
<evidence type="ECO:0008006" key="4">
    <source>
        <dbReference type="Google" id="ProtNLM"/>
    </source>
</evidence>
<comment type="caution">
    <text evidence="2">The sequence shown here is derived from an EMBL/GenBank/DDBJ whole genome shotgun (WGS) entry which is preliminary data.</text>
</comment>
<feature type="transmembrane region" description="Helical" evidence="1">
    <location>
        <begin position="83"/>
        <end position="110"/>
    </location>
</feature>
<sequence length="157" mass="16455">MIKKQSVGIWFNIIVAVLTIVSVIVYSVNISGEGYFQNASVANLVAYCVIAVVMLAAVIALAQPKVTGTAAIVTEIISGLLRIAVPVLLTLCLVNLISARAEGLGFIYFSNADVLQEVQTPANMSSATGTIANMICLGAAAVFAMIAAFFTLRKKEA</sequence>
<reference evidence="2" key="1">
    <citation type="submission" date="2019-07" db="EMBL/GenBank/DDBJ databases">
        <authorList>
            <person name="Wongkuna S."/>
            <person name="Scaria J."/>
        </authorList>
    </citation>
    <scope>NUCLEOTIDE SEQUENCE [LARGE SCALE GENOMIC DNA]</scope>
    <source>
        <strain evidence="2">SW178</strain>
    </source>
</reference>
<feature type="transmembrane region" description="Helical" evidence="1">
    <location>
        <begin position="7"/>
        <end position="28"/>
    </location>
</feature>
<accession>A0A5M9HZ03</accession>
<feature type="transmembrane region" description="Helical" evidence="1">
    <location>
        <begin position="130"/>
        <end position="152"/>
    </location>
</feature>
<organism evidence="2 3">
    <name type="scientific">Mediterraneibacter catenae</name>
    <dbReference type="NCBI Taxonomy" id="2594882"/>
    <lineage>
        <taxon>Bacteria</taxon>
        <taxon>Bacillati</taxon>
        <taxon>Bacillota</taxon>
        <taxon>Clostridia</taxon>
        <taxon>Lachnospirales</taxon>
        <taxon>Lachnospiraceae</taxon>
        <taxon>Mediterraneibacter</taxon>
    </lineage>
</organism>